<reference evidence="1" key="1">
    <citation type="submission" date="2021-05" db="EMBL/GenBank/DDBJ databases">
        <title>Draft genomes of bacteria isolated from model marine particles.</title>
        <authorList>
            <person name="Datta M.S."/>
            <person name="Schwartzman J.A."/>
            <person name="Enke T.N."/>
            <person name="Saavedra J."/>
            <person name="Cermak N."/>
            <person name="Cordero O.X."/>
        </authorList>
    </citation>
    <scope>NUCLEOTIDE SEQUENCE</scope>
    <source>
        <strain evidence="1">I2M19</strain>
    </source>
</reference>
<accession>A0ACC5U4G3</accession>
<protein>
    <submittedName>
        <fullName evidence="1">Uncharacterized protein</fullName>
    </submittedName>
</protein>
<keyword evidence="2" id="KW-1185">Reference proteome</keyword>
<gene>
    <name evidence="1" type="ORF">KO493_00620</name>
</gene>
<comment type="caution">
    <text evidence="1">The sequence shown here is derived from an EMBL/GenBank/DDBJ whole genome shotgun (WGS) entry which is preliminary data.</text>
</comment>
<organism evidence="1 2">
    <name type="scientific">Pseudotamlana agarivorans</name>
    <dbReference type="NCBI Taxonomy" id="481183"/>
    <lineage>
        <taxon>Bacteria</taxon>
        <taxon>Pseudomonadati</taxon>
        <taxon>Bacteroidota</taxon>
        <taxon>Flavobacteriia</taxon>
        <taxon>Flavobacteriales</taxon>
        <taxon>Flavobacteriaceae</taxon>
        <taxon>Pseudotamlana</taxon>
    </lineage>
</organism>
<evidence type="ECO:0000313" key="2">
    <source>
        <dbReference type="Proteomes" id="UP001647509"/>
    </source>
</evidence>
<evidence type="ECO:0000313" key="1">
    <source>
        <dbReference type="EMBL" id="MBU2949202.1"/>
    </source>
</evidence>
<dbReference type="EMBL" id="JAHKPD010000003">
    <property type="protein sequence ID" value="MBU2949202.1"/>
    <property type="molecule type" value="Genomic_DNA"/>
</dbReference>
<name>A0ACC5U4G3_9FLAO</name>
<sequence>MKLNLTKPFQLLILVLFVTSCSSDDDGINNSNSTKKTEFIETYAKIASANYKDTYETAVVMQSKIDAFIASPDATTLEAARDAWLYARDFYGQTEAYREADGPIDNEDLLGTEGQINAWPLDESFIDYVANGAGGTVQNGLIGDTSFDLTEENIINKNESGKDDNISTGWHAIEFLLWGQDLNYDPINGTYDNYSVSGERPFTDYTTENFSERRKTYLQIVTDLLIKDLKDLNDTWATGGSYRMTFEALNKDEALTNILNGIGFISNGEVAAERIYPAIDEGQENEHSCFSDNTNQDMWANVNGINNIIVGSYTTENGTVITGLSLIDLAAEVNSEVANNLKDSASQTIIKLNTLLGLGKNFDEIISEETLGSDGPAGQLAIALIAQSKEIAESANTLGISITIN</sequence>
<proteinExistence type="predicted"/>
<dbReference type="Proteomes" id="UP001647509">
    <property type="component" value="Unassembled WGS sequence"/>
</dbReference>